<name>A0A179T5Q6_9BACI</name>
<dbReference type="Pfam" id="PF04854">
    <property type="entry name" value="DUF624"/>
    <property type="match status" value="1"/>
</dbReference>
<proteinExistence type="predicted"/>
<keyword evidence="1" id="KW-0812">Transmembrane</keyword>
<dbReference type="STRING" id="152268.A6K24_16215"/>
<dbReference type="InterPro" id="IPR006938">
    <property type="entry name" value="DUF624"/>
</dbReference>
<keyword evidence="1" id="KW-0472">Membrane</keyword>
<evidence type="ECO:0000256" key="1">
    <source>
        <dbReference type="SAM" id="Phobius"/>
    </source>
</evidence>
<feature type="transmembrane region" description="Helical" evidence="1">
    <location>
        <begin position="77"/>
        <end position="96"/>
    </location>
</feature>
<dbReference type="RefSeq" id="WP_083964474.1">
    <property type="nucleotide sequence ID" value="NZ_LWSG01000003.1"/>
</dbReference>
<reference evidence="3" key="1">
    <citation type="submission" date="2016-04" db="EMBL/GenBank/DDBJ databases">
        <authorList>
            <person name="Lyu Z."/>
            <person name="Lyu W."/>
        </authorList>
    </citation>
    <scope>NUCLEOTIDE SEQUENCE [LARGE SCALE GENOMIC DNA]</scope>
    <source>
        <strain evidence="3">C44</strain>
    </source>
</reference>
<feature type="transmembrane region" description="Helical" evidence="1">
    <location>
        <begin position="176"/>
        <end position="197"/>
    </location>
</feature>
<evidence type="ECO:0000313" key="3">
    <source>
        <dbReference type="Proteomes" id="UP000078534"/>
    </source>
</evidence>
<evidence type="ECO:0008006" key="4">
    <source>
        <dbReference type="Google" id="ProtNLM"/>
    </source>
</evidence>
<feature type="transmembrane region" description="Helical" evidence="1">
    <location>
        <begin position="108"/>
        <end position="134"/>
    </location>
</feature>
<feature type="transmembrane region" description="Helical" evidence="1">
    <location>
        <begin position="146"/>
        <end position="170"/>
    </location>
</feature>
<feature type="transmembrane region" description="Helical" evidence="1">
    <location>
        <begin position="25"/>
        <end position="51"/>
    </location>
</feature>
<comment type="caution">
    <text evidence="2">The sequence shown here is derived from an EMBL/GenBank/DDBJ whole genome shotgun (WGS) entry which is preliminary data.</text>
</comment>
<evidence type="ECO:0000313" key="2">
    <source>
        <dbReference type="EMBL" id="OAS88588.1"/>
    </source>
</evidence>
<dbReference type="EMBL" id="LWSG01000003">
    <property type="protein sequence ID" value="OAS88588.1"/>
    <property type="molecule type" value="Genomic_DNA"/>
</dbReference>
<accession>A0A179T5Q6</accession>
<keyword evidence="3" id="KW-1185">Reference proteome</keyword>
<keyword evidence="1" id="KW-1133">Transmembrane helix</keyword>
<dbReference type="OrthoDB" id="2182676at2"/>
<organism evidence="2 3">
    <name type="scientific">Metabacillus litoralis</name>
    <dbReference type="NCBI Taxonomy" id="152268"/>
    <lineage>
        <taxon>Bacteria</taxon>
        <taxon>Bacillati</taxon>
        <taxon>Bacillota</taxon>
        <taxon>Bacilli</taxon>
        <taxon>Bacillales</taxon>
        <taxon>Bacillaceae</taxon>
        <taxon>Metabacillus</taxon>
    </lineage>
</organism>
<protein>
    <recommendedName>
        <fullName evidence="4">DUF624 domain-containing protein</fullName>
    </recommendedName>
</protein>
<sequence length="211" mass="24221">MQMNGLVGGFYKISEWIMKLAYVNLLWILFTLVGLIVFGFFPATTAMLAVIRKLIMGETDIPVFKTFLTSYKKEFKISNLIGIIMFVVGYILYFDLSIVREANGLIRLIYFPLLMIFFGYVLTSFYFFPVIVHYETKIFQAIKNSFIIMILHPLSTIMMVIGIVAIYFLMITIPGLIPIFCGSIPAFVIMWSALLAFSKIEKKQEVIPLQK</sequence>
<dbReference type="Proteomes" id="UP000078534">
    <property type="component" value="Unassembled WGS sequence"/>
</dbReference>
<dbReference type="AlphaFoldDB" id="A0A179T5Q6"/>
<gene>
    <name evidence="2" type="ORF">A6K24_16215</name>
</gene>